<evidence type="ECO:0000256" key="5">
    <source>
        <dbReference type="ARBA" id="ARBA00038035"/>
    </source>
</evidence>
<dbReference type="PROSITE" id="PS50011">
    <property type="entry name" value="PROTEIN_KINASE_DOM"/>
    <property type="match status" value="1"/>
</dbReference>
<dbReference type="EMBL" id="BHXC01000006">
    <property type="protein sequence ID" value="GCB89885.1"/>
    <property type="molecule type" value="Genomic_DNA"/>
</dbReference>
<protein>
    <recommendedName>
        <fullName evidence="6">mitogen-activated protein kinase kinase</fullName>
        <ecNumber evidence="6">2.7.12.2</ecNumber>
    </recommendedName>
</protein>
<evidence type="ECO:0000256" key="2">
    <source>
        <dbReference type="ARBA" id="ARBA00022741"/>
    </source>
</evidence>
<evidence type="ECO:0000256" key="3">
    <source>
        <dbReference type="ARBA" id="ARBA00022777"/>
    </source>
</evidence>
<dbReference type="AlphaFoldDB" id="A0A401QWW0"/>
<feature type="region of interest" description="Disordered" evidence="10">
    <location>
        <begin position="1"/>
        <end position="21"/>
    </location>
</feature>
<keyword evidence="4" id="KW-0067">ATP-binding</keyword>
<feature type="region of interest" description="Disordered" evidence="10">
    <location>
        <begin position="326"/>
        <end position="382"/>
    </location>
</feature>
<dbReference type="SUPFAM" id="SSF56112">
    <property type="entry name" value="Protein kinase-like (PK-like)"/>
    <property type="match status" value="1"/>
</dbReference>
<feature type="domain" description="Protein kinase" evidence="11">
    <location>
        <begin position="46"/>
        <end position="302"/>
    </location>
</feature>
<dbReference type="PANTHER" id="PTHR48013:SF9">
    <property type="entry name" value="DUAL SPECIFICITY MITOGEN-ACTIVATED PROTEIN KINASE KINASE 5"/>
    <property type="match status" value="1"/>
</dbReference>
<feature type="compositionally biased region" description="Basic and acidic residues" evidence="10">
    <location>
        <begin position="348"/>
        <end position="365"/>
    </location>
</feature>
<comment type="catalytic activity">
    <reaction evidence="9">
        <text>L-tyrosyl-[protein] + ATP = O-phospho-L-tyrosyl-[protein] + ADP + H(+)</text>
        <dbReference type="Rhea" id="RHEA:10596"/>
        <dbReference type="Rhea" id="RHEA-COMP:10136"/>
        <dbReference type="Rhea" id="RHEA-COMP:20101"/>
        <dbReference type="ChEBI" id="CHEBI:15378"/>
        <dbReference type="ChEBI" id="CHEBI:30616"/>
        <dbReference type="ChEBI" id="CHEBI:46858"/>
        <dbReference type="ChEBI" id="CHEBI:61978"/>
        <dbReference type="ChEBI" id="CHEBI:456216"/>
        <dbReference type="EC" id="2.7.12.2"/>
    </reaction>
</comment>
<comment type="caution">
    <text evidence="12">The sequence shown here is derived from an EMBL/GenBank/DDBJ whole genome shotgun (WGS) entry which is preliminary data.</text>
</comment>
<feature type="compositionally biased region" description="Low complexity" evidence="10">
    <location>
        <begin position="418"/>
        <end position="465"/>
    </location>
</feature>
<dbReference type="PANTHER" id="PTHR48013">
    <property type="entry name" value="DUAL SPECIFICITY MITOGEN-ACTIVATED PROTEIN KINASE KINASE 5-RELATED"/>
    <property type="match status" value="1"/>
</dbReference>
<dbReference type="SMART" id="SM00220">
    <property type="entry name" value="S_TKc"/>
    <property type="match status" value="1"/>
</dbReference>
<dbReference type="InterPro" id="IPR008271">
    <property type="entry name" value="Ser/Thr_kinase_AS"/>
</dbReference>
<evidence type="ECO:0000256" key="10">
    <source>
        <dbReference type="SAM" id="MobiDB-lite"/>
    </source>
</evidence>
<evidence type="ECO:0000256" key="9">
    <source>
        <dbReference type="ARBA" id="ARBA00051693"/>
    </source>
</evidence>
<feature type="compositionally biased region" description="Pro residues" evidence="10">
    <location>
        <begin position="366"/>
        <end position="375"/>
    </location>
</feature>
<dbReference type="GO" id="GO:0004674">
    <property type="term" value="F:protein serine/threonine kinase activity"/>
    <property type="evidence" value="ECO:0007669"/>
    <property type="project" value="UniProtKB-KW"/>
</dbReference>
<keyword evidence="12" id="KW-0723">Serine/threonine-protein kinase</keyword>
<dbReference type="Proteomes" id="UP000288351">
    <property type="component" value="Unassembled WGS sequence"/>
</dbReference>
<dbReference type="EC" id="2.7.12.2" evidence="6"/>
<name>A0A401QWW0_STRNR</name>
<accession>A0A401QWW0</accession>
<dbReference type="InterPro" id="IPR011009">
    <property type="entry name" value="Kinase-like_dom_sf"/>
</dbReference>
<reference evidence="12 13" key="1">
    <citation type="journal article" date="2019" name="Microbiol. Resour. Announc.">
        <title>Draft Genome Sequence of the Most Traditional epsilon-Poly-l-Lysine Producer, Streptomyces albulus NBRC14147.</title>
        <authorList>
            <person name="Yamanaka K."/>
            <person name="Hamano Y."/>
        </authorList>
    </citation>
    <scope>NUCLEOTIDE SEQUENCE [LARGE SCALE GENOMIC DNA]</scope>
    <source>
        <strain evidence="12 13">NBRC 14147</strain>
    </source>
</reference>
<sequence length="621" mass="66910">MPCLEPEFGGRRPYHHGEEHGGAAVTEPFEMGVFALSGELRRLGPYRLLGQLATGGMGVIYLGRDPGTGRIAAVKTLLAPGGVTAEARKRFDREVRLARRVTSTYTARVWDSDVEAGRPWMAMEYVAAPSLEALVVQQGALEDERAVRWIASGVVRALAELHGKGIVHRDVKPLNILLSADGPKVIDFGISHASDLTSTQLTLGTIAFAAPEQAEGQPSTPASDIYALGITLYYVACGKLPYPPTHEPLQQLNYVRRAAIDLAGLPPDLTGVVRDCLAVQPDERPTADELVRRFAKGATGVLPPGWTSLIGRYADQGRRLRRAADQAEAETVTRSWTSDLPGRTKLLTQERTDRADAPRRPRPEPRNAPPPAPPRPDGKPARKVEWGAMFGAVLVILAIVWLVQHHNDASTDTATGGPTSSTSDATTYSAAPTTYGPAPTTYGPDPTTYRPDPTTYRPSPTPSSADDLAFGRIATDDCLGNRYDANWTPDTPTVTGCSGSDAYYRVQSVSRSSTCASDDMTWFHTNGDTTEANLCLRRNYAVGQCMFAVAQGSSTLSVYTNAVTPCGAGIPAKYQYTVQVTRVFPNGAPNDACGSDRLWKTDGATVYCGKAIWKRHGLPDM</sequence>
<dbReference type="Gene3D" id="3.30.200.20">
    <property type="entry name" value="Phosphorylase Kinase, domain 1"/>
    <property type="match status" value="1"/>
</dbReference>
<dbReference type="Pfam" id="PF00069">
    <property type="entry name" value="Pkinase"/>
    <property type="match status" value="1"/>
</dbReference>
<evidence type="ECO:0000256" key="4">
    <source>
        <dbReference type="ARBA" id="ARBA00022840"/>
    </source>
</evidence>
<proteinExistence type="inferred from homology"/>
<keyword evidence="3 12" id="KW-0418">Kinase</keyword>
<dbReference type="GO" id="GO:0005524">
    <property type="term" value="F:ATP binding"/>
    <property type="evidence" value="ECO:0007669"/>
    <property type="project" value="UniProtKB-KW"/>
</dbReference>
<gene>
    <name evidence="12" type="ORF">SALB_02578</name>
</gene>
<evidence type="ECO:0000256" key="6">
    <source>
        <dbReference type="ARBA" id="ARBA00038999"/>
    </source>
</evidence>
<feature type="region of interest" description="Disordered" evidence="10">
    <location>
        <begin position="411"/>
        <end position="467"/>
    </location>
</feature>
<evidence type="ECO:0000313" key="13">
    <source>
        <dbReference type="Proteomes" id="UP000288351"/>
    </source>
</evidence>
<evidence type="ECO:0000256" key="1">
    <source>
        <dbReference type="ARBA" id="ARBA00022679"/>
    </source>
</evidence>
<keyword evidence="2" id="KW-0547">Nucleotide-binding</keyword>
<dbReference type="Gene3D" id="1.10.510.10">
    <property type="entry name" value="Transferase(Phosphotransferase) domain 1"/>
    <property type="match status" value="1"/>
</dbReference>
<evidence type="ECO:0000313" key="12">
    <source>
        <dbReference type="EMBL" id="GCB89885.1"/>
    </source>
</evidence>
<dbReference type="CDD" id="cd14014">
    <property type="entry name" value="STKc_PknB_like"/>
    <property type="match status" value="1"/>
</dbReference>
<organism evidence="12 13">
    <name type="scientific">Streptomyces noursei</name>
    <name type="common">Streptomyces albulus</name>
    <dbReference type="NCBI Taxonomy" id="1971"/>
    <lineage>
        <taxon>Bacteria</taxon>
        <taxon>Bacillati</taxon>
        <taxon>Actinomycetota</taxon>
        <taxon>Actinomycetes</taxon>
        <taxon>Kitasatosporales</taxon>
        <taxon>Streptomycetaceae</taxon>
        <taxon>Streptomyces</taxon>
    </lineage>
</organism>
<dbReference type="PROSITE" id="PS00108">
    <property type="entry name" value="PROTEIN_KINASE_ST"/>
    <property type="match status" value="1"/>
</dbReference>
<dbReference type="InterPro" id="IPR000719">
    <property type="entry name" value="Prot_kinase_dom"/>
</dbReference>
<keyword evidence="1" id="KW-0808">Transferase</keyword>
<comment type="catalytic activity">
    <reaction evidence="8">
        <text>L-threonyl-[protein] + ATP = O-phospho-L-threonyl-[protein] + ADP + H(+)</text>
        <dbReference type="Rhea" id="RHEA:46608"/>
        <dbReference type="Rhea" id="RHEA-COMP:11060"/>
        <dbReference type="Rhea" id="RHEA-COMP:11605"/>
        <dbReference type="ChEBI" id="CHEBI:15378"/>
        <dbReference type="ChEBI" id="CHEBI:30013"/>
        <dbReference type="ChEBI" id="CHEBI:30616"/>
        <dbReference type="ChEBI" id="CHEBI:61977"/>
        <dbReference type="ChEBI" id="CHEBI:456216"/>
        <dbReference type="EC" id="2.7.12.2"/>
    </reaction>
</comment>
<evidence type="ECO:0000259" key="11">
    <source>
        <dbReference type="PROSITE" id="PS50011"/>
    </source>
</evidence>
<evidence type="ECO:0000256" key="8">
    <source>
        <dbReference type="ARBA" id="ARBA00049299"/>
    </source>
</evidence>
<evidence type="ECO:0000256" key="7">
    <source>
        <dbReference type="ARBA" id="ARBA00049014"/>
    </source>
</evidence>
<comment type="catalytic activity">
    <reaction evidence="7">
        <text>L-seryl-[protein] + ATP = O-phospho-L-seryl-[protein] + ADP + H(+)</text>
        <dbReference type="Rhea" id="RHEA:17989"/>
        <dbReference type="Rhea" id="RHEA-COMP:9863"/>
        <dbReference type="Rhea" id="RHEA-COMP:11604"/>
        <dbReference type="ChEBI" id="CHEBI:15378"/>
        <dbReference type="ChEBI" id="CHEBI:29999"/>
        <dbReference type="ChEBI" id="CHEBI:30616"/>
        <dbReference type="ChEBI" id="CHEBI:83421"/>
        <dbReference type="ChEBI" id="CHEBI:456216"/>
        <dbReference type="EC" id="2.7.12.2"/>
    </reaction>
</comment>
<comment type="similarity">
    <text evidence="5">Belongs to the protein kinase superfamily. STE Ser/Thr protein kinase family. MAP kinase kinase subfamily.</text>
</comment>